<reference evidence="3" key="1">
    <citation type="submission" date="2019-02" db="EMBL/GenBank/DDBJ databases">
        <authorList>
            <person name="Pothier F.J."/>
        </authorList>
    </citation>
    <scope>NUCLEOTIDE SEQUENCE</scope>
    <source>
        <strain evidence="3">CI-1B</strain>
    </source>
</reference>
<comment type="caution">
    <text evidence="3">The sequence shown here is derived from an EMBL/GenBank/DDBJ whole genome shotgun (WGS) entry which is preliminary data.</text>
</comment>
<evidence type="ECO:0000259" key="2">
    <source>
        <dbReference type="Pfam" id="PF13229"/>
    </source>
</evidence>
<dbReference type="Proteomes" id="UP000328092">
    <property type="component" value="Unassembled WGS sequence"/>
</dbReference>
<dbReference type="SUPFAM" id="SSF51126">
    <property type="entry name" value="Pectin lyase-like"/>
    <property type="match status" value="1"/>
</dbReference>
<organism evidence="3 4">
    <name type="scientific">Bradyrhizobium ivorense</name>
    <dbReference type="NCBI Taxonomy" id="2511166"/>
    <lineage>
        <taxon>Bacteria</taxon>
        <taxon>Pseudomonadati</taxon>
        <taxon>Pseudomonadota</taxon>
        <taxon>Alphaproteobacteria</taxon>
        <taxon>Hyphomicrobiales</taxon>
        <taxon>Nitrobacteraceae</taxon>
        <taxon>Bradyrhizobium</taxon>
    </lineage>
</organism>
<keyword evidence="4" id="KW-1185">Reference proteome</keyword>
<dbReference type="InterPro" id="IPR039448">
    <property type="entry name" value="Beta_helix"/>
</dbReference>
<keyword evidence="1" id="KW-0732">Signal</keyword>
<proteinExistence type="predicted"/>
<feature type="signal peptide" evidence="1">
    <location>
        <begin position="1"/>
        <end position="26"/>
    </location>
</feature>
<evidence type="ECO:0000313" key="4">
    <source>
        <dbReference type="Proteomes" id="UP000328092"/>
    </source>
</evidence>
<feature type="chain" id="PRO_5021365214" description="Right handed beta helix domain-containing protein" evidence="1">
    <location>
        <begin position="27"/>
        <end position="305"/>
    </location>
</feature>
<gene>
    <name evidence="3" type="ORF">CI1B_65820</name>
</gene>
<protein>
    <recommendedName>
        <fullName evidence="2">Right handed beta helix domain-containing protein</fullName>
    </recommendedName>
</protein>
<name>A0A508TQ90_9BRAD</name>
<dbReference type="AlphaFoldDB" id="A0A508TQ90"/>
<evidence type="ECO:0000313" key="3">
    <source>
        <dbReference type="EMBL" id="VIO76657.1"/>
    </source>
</evidence>
<dbReference type="Pfam" id="PF13229">
    <property type="entry name" value="Beta_helix"/>
    <property type="match status" value="1"/>
</dbReference>
<evidence type="ECO:0000256" key="1">
    <source>
        <dbReference type="SAM" id="SignalP"/>
    </source>
</evidence>
<dbReference type="InterPro" id="IPR011050">
    <property type="entry name" value="Pectin_lyase_fold/virulence"/>
</dbReference>
<sequence length="305" mass="30595">MRRRLSLLALAIGMFLPFLASAPAHAQANRTWVSGVGDDVNPCSRTAPCKTFAGAISKTAAFGEINCLDPGGFGAVTITKSITLNCAGTLGSIVAAGSNAINISAGATDRVVLRNLHLQGLRGVASPGLVGVKINTAQSVSIESCIIEQFSQQGISDARTTGNTTLFIRDSIISYNGSTGIGLGATAANRVSIEGTQSIGNSFGIAAGNNNSAMVTRSVFAGNSTGVETDAGGSVNLDNTSITANTVGVQAGGNIRLSNSDVSFNTTGFTGGAAITYGNNRMLGNTSLGTSPTAAGAAVSNLGEQ</sequence>
<feature type="domain" description="Right handed beta helix" evidence="2">
    <location>
        <begin position="111"/>
        <end position="254"/>
    </location>
</feature>
<dbReference type="EMBL" id="CAADFC020000028">
    <property type="protein sequence ID" value="VIO76657.1"/>
    <property type="molecule type" value="Genomic_DNA"/>
</dbReference>
<accession>A0A508TQ90</accession>